<proteinExistence type="predicted"/>
<evidence type="ECO:0000313" key="4">
    <source>
        <dbReference type="EMBL" id="WEK20611.1"/>
    </source>
</evidence>
<keyword evidence="2" id="KW-0812">Transmembrane</keyword>
<feature type="compositionally biased region" description="Basic residues" evidence="1">
    <location>
        <begin position="305"/>
        <end position="314"/>
    </location>
</feature>
<evidence type="ECO:0000313" key="5">
    <source>
        <dbReference type="Proteomes" id="UP001214530"/>
    </source>
</evidence>
<gene>
    <name evidence="4" type="ORF">P0Y49_05600</name>
</gene>
<dbReference type="Proteomes" id="UP001214530">
    <property type="component" value="Chromosome"/>
</dbReference>
<feature type="transmembrane region" description="Helical" evidence="2">
    <location>
        <begin position="80"/>
        <end position="103"/>
    </location>
</feature>
<accession>A0AAJ6B8K7</accession>
<feature type="transmembrane region" description="Helical" evidence="2">
    <location>
        <begin position="36"/>
        <end position="60"/>
    </location>
</feature>
<protein>
    <submittedName>
        <fullName evidence="4">M56 family metallopeptidase</fullName>
    </submittedName>
</protein>
<feature type="compositionally biased region" description="Pro residues" evidence="1">
    <location>
        <begin position="325"/>
        <end position="336"/>
    </location>
</feature>
<dbReference type="PANTHER" id="PTHR34978:SF3">
    <property type="entry name" value="SLR0241 PROTEIN"/>
    <property type="match status" value="1"/>
</dbReference>
<dbReference type="Pfam" id="PF05569">
    <property type="entry name" value="Peptidase_M56"/>
    <property type="match status" value="1"/>
</dbReference>
<dbReference type="EMBL" id="CP119313">
    <property type="protein sequence ID" value="WEK20611.1"/>
    <property type="molecule type" value="Genomic_DNA"/>
</dbReference>
<feature type="transmembrane region" description="Helical" evidence="2">
    <location>
        <begin position="258"/>
        <end position="278"/>
    </location>
</feature>
<evidence type="ECO:0000256" key="2">
    <source>
        <dbReference type="SAM" id="Phobius"/>
    </source>
</evidence>
<dbReference type="InterPro" id="IPR008756">
    <property type="entry name" value="Peptidase_M56"/>
</dbReference>
<organism evidence="4 5">
    <name type="scientific">Candidatus Pedobacter colombiensis</name>
    <dbReference type="NCBI Taxonomy" id="3121371"/>
    <lineage>
        <taxon>Bacteria</taxon>
        <taxon>Pseudomonadati</taxon>
        <taxon>Bacteroidota</taxon>
        <taxon>Sphingobacteriia</taxon>
        <taxon>Sphingobacteriales</taxon>
        <taxon>Sphingobacteriaceae</taxon>
        <taxon>Pedobacter</taxon>
    </lineage>
</organism>
<feature type="compositionally biased region" description="Polar residues" evidence="1">
    <location>
        <begin position="340"/>
        <end position="349"/>
    </location>
</feature>
<evidence type="ECO:0000259" key="3">
    <source>
        <dbReference type="Pfam" id="PF05569"/>
    </source>
</evidence>
<feature type="transmembrane region" description="Helical" evidence="2">
    <location>
        <begin position="6"/>
        <end position="24"/>
    </location>
</feature>
<keyword evidence="2" id="KW-0472">Membrane</keyword>
<sequence length="389" mass="44488">MNWLYYLLEANLYLAVFYGFYRLFLREETFYTLNRYYLIVAAIIAFVLPLLQLGYLYHLMGIHNNIESNQNLVTTINEQGFTINVLIVYTYLAIAAVFLSKFIMNLYRIMARSNQTEKFRNGNITYIGLQGSETAFSFFNLLFINPNCTDKDTVITHEMIHIHQKHSADILFFEIIQILGWFNPITYLIKKDVKLLHEYIADDATTHTVEKHEYAMFLIQNSFGIAPSQLTNQIFNQSILKMRINMLNKERSGGRARLKFLFALPVIGGMLCASSMAFSKDYAIVDLYPKKYRFVKTLNQDTSKKAKSAAKKKAAQTSNKVHKLAPPPPPPPPPVEPTTKKSGSNASKTTHVKFPPPIVKPDKKVKFPPPIIKDKKQEVPPPPPVEPKS</sequence>
<dbReference type="PANTHER" id="PTHR34978">
    <property type="entry name" value="POSSIBLE SENSOR-TRANSDUCER PROTEIN BLAR"/>
    <property type="match status" value="1"/>
</dbReference>
<feature type="domain" description="Peptidase M56" evidence="3">
    <location>
        <begin position="149"/>
        <end position="247"/>
    </location>
</feature>
<dbReference type="InterPro" id="IPR052173">
    <property type="entry name" value="Beta-lactam_resp_regulator"/>
</dbReference>
<keyword evidence="2" id="KW-1133">Transmembrane helix</keyword>
<feature type="region of interest" description="Disordered" evidence="1">
    <location>
        <begin position="302"/>
        <end position="389"/>
    </location>
</feature>
<evidence type="ECO:0000256" key="1">
    <source>
        <dbReference type="SAM" id="MobiDB-lite"/>
    </source>
</evidence>
<dbReference type="AlphaFoldDB" id="A0AAJ6B8K7"/>
<feature type="compositionally biased region" description="Pro residues" evidence="1">
    <location>
        <begin position="379"/>
        <end position="389"/>
    </location>
</feature>
<name>A0AAJ6B8K7_9SPHI</name>
<reference evidence="4" key="1">
    <citation type="submission" date="2023-03" db="EMBL/GenBank/DDBJ databases">
        <title>Andean soil-derived lignocellulolytic bacterial consortium as a source of novel taxa and putative plastic-active enzymes.</title>
        <authorList>
            <person name="Diaz-Garcia L."/>
            <person name="Chuvochina M."/>
            <person name="Feuerriegel G."/>
            <person name="Bunk B."/>
            <person name="Sproer C."/>
            <person name="Streit W.R."/>
            <person name="Rodriguez L.M."/>
            <person name="Overmann J."/>
            <person name="Jimenez D.J."/>
        </authorList>
    </citation>
    <scope>NUCLEOTIDE SEQUENCE</scope>
    <source>
        <strain evidence="4">MAG 3858</strain>
    </source>
</reference>